<organism evidence="13 14">
    <name type="scientific">Bipolaris victoriae (strain FI3)</name>
    <name type="common">Victoria blight of oats agent</name>
    <name type="synonym">Cochliobolus victoriae</name>
    <dbReference type="NCBI Taxonomy" id="930091"/>
    <lineage>
        <taxon>Eukaryota</taxon>
        <taxon>Fungi</taxon>
        <taxon>Dikarya</taxon>
        <taxon>Ascomycota</taxon>
        <taxon>Pezizomycotina</taxon>
        <taxon>Dothideomycetes</taxon>
        <taxon>Pleosporomycetidae</taxon>
        <taxon>Pleosporales</taxon>
        <taxon>Pleosporineae</taxon>
        <taxon>Pleosporaceae</taxon>
        <taxon>Bipolaris</taxon>
    </lineage>
</organism>
<feature type="compositionally biased region" description="Pro residues" evidence="11">
    <location>
        <begin position="718"/>
        <end position="735"/>
    </location>
</feature>
<evidence type="ECO:0000256" key="9">
    <source>
        <dbReference type="ARBA" id="ARBA00062546"/>
    </source>
</evidence>
<name>W7E4A1_BIPV3</name>
<evidence type="ECO:0000256" key="2">
    <source>
        <dbReference type="ARBA" id="ARBA00004555"/>
    </source>
</evidence>
<feature type="region of interest" description="Disordered" evidence="11">
    <location>
        <begin position="598"/>
        <end position="622"/>
    </location>
</feature>
<keyword evidence="4 10" id="KW-0813">Transport</keyword>
<evidence type="ECO:0000256" key="1">
    <source>
        <dbReference type="ARBA" id="ARBA00004156"/>
    </source>
</evidence>
<evidence type="ECO:0000313" key="13">
    <source>
        <dbReference type="EMBL" id="EUN25238.1"/>
    </source>
</evidence>
<dbReference type="Pfam" id="PF02883">
    <property type="entry name" value="Alpha_adaptinC2"/>
    <property type="match status" value="1"/>
</dbReference>
<evidence type="ECO:0000256" key="10">
    <source>
        <dbReference type="PIRNR" id="PIRNR037094"/>
    </source>
</evidence>
<dbReference type="SUPFAM" id="SSF49348">
    <property type="entry name" value="Clathrin adaptor appendage domain"/>
    <property type="match status" value="1"/>
</dbReference>
<evidence type="ECO:0000259" key="12">
    <source>
        <dbReference type="PROSITE" id="PS50180"/>
    </source>
</evidence>
<comment type="subunit">
    <text evidence="9">Adaptor protein complex 1 (AP-1) is a heterotetramer composed of two large adaptins (gamma-type subunit APL4 and beta-type subunit APL2), a medium adaptin (mu-type subunit APM1) and a small adaptin (sigma-type subunit APS1). AP-1 interacts with clathrin.</text>
</comment>
<comment type="similarity">
    <text evidence="3 10">Belongs to the adaptor complexes large subunit family.</text>
</comment>
<dbReference type="PROSITE" id="PS50180">
    <property type="entry name" value="GAE"/>
    <property type="match status" value="1"/>
</dbReference>
<dbReference type="InterPro" id="IPR017107">
    <property type="entry name" value="AP1_complex_gsu"/>
</dbReference>
<dbReference type="GO" id="GO:0006886">
    <property type="term" value="P:intracellular protein transport"/>
    <property type="evidence" value="ECO:0007669"/>
    <property type="project" value="UniProtKB-UniRule"/>
</dbReference>
<dbReference type="FunFam" id="1.25.10.10:FF:000030">
    <property type="entry name" value="AP-1 complex subunit gamma"/>
    <property type="match status" value="1"/>
</dbReference>
<accession>W7E4A1</accession>
<dbReference type="RefSeq" id="XP_014554824.1">
    <property type="nucleotide sequence ID" value="XM_014699338.1"/>
</dbReference>
<dbReference type="HOGENOM" id="CLU_003824_0_0_1"/>
<dbReference type="Pfam" id="PF01602">
    <property type="entry name" value="Adaptin_N"/>
    <property type="match status" value="1"/>
</dbReference>
<gene>
    <name evidence="13" type="ORF">COCVIDRAFT_28125</name>
</gene>
<dbReference type="PANTHER" id="PTHR22780">
    <property type="entry name" value="ADAPTIN, ALPHA/GAMMA/EPSILON"/>
    <property type="match status" value="1"/>
</dbReference>
<dbReference type="SUPFAM" id="SSF48371">
    <property type="entry name" value="ARM repeat"/>
    <property type="match status" value="1"/>
</dbReference>
<dbReference type="InterPro" id="IPR011989">
    <property type="entry name" value="ARM-like"/>
</dbReference>
<proteinExistence type="inferred from homology"/>
<dbReference type="PIRSF" id="PIRSF037094">
    <property type="entry name" value="AP1_complex_gamma"/>
    <property type="match status" value="1"/>
</dbReference>
<dbReference type="InterPro" id="IPR002553">
    <property type="entry name" value="Clathrin/coatomer_adapt-like_N"/>
</dbReference>
<evidence type="ECO:0000256" key="6">
    <source>
        <dbReference type="ARBA" id="ARBA00023034"/>
    </source>
</evidence>
<dbReference type="GeneID" id="26254062"/>
<evidence type="ECO:0000256" key="8">
    <source>
        <dbReference type="ARBA" id="ARBA00023329"/>
    </source>
</evidence>
<dbReference type="OrthoDB" id="28053at2759"/>
<dbReference type="Proteomes" id="UP000054337">
    <property type="component" value="Unassembled WGS sequence"/>
</dbReference>
<dbReference type="GO" id="GO:0016192">
    <property type="term" value="P:vesicle-mediated transport"/>
    <property type="evidence" value="ECO:0007669"/>
    <property type="project" value="InterPro"/>
</dbReference>
<keyword evidence="5 10" id="KW-0653">Protein transport</keyword>
<feature type="domain" description="GAE" evidence="12">
    <location>
        <begin position="730"/>
        <end position="844"/>
    </location>
</feature>
<comment type="subcellular location">
    <subcellularLocation>
        <location evidence="1">Cytoplasmic vesicle membrane</location>
    </subcellularLocation>
    <subcellularLocation>
        <location evidence="2">Golgi apparatus</location>
    </subcellularLocation>
</comment>
<dbReference type="EMBL" id="KI968754">
    <property type="protein sequence ID" value="EUN25238.1"/>
    <property type="molecule type" value="Genomic_DNA"/>
</dbReference>
<dbReference type="GO" id="GO:0016482">
    <property type="term" value="P:cytosolic transport"/>
    <property type="evidence" value="ECO:0007669"/>
    <property type="project" value="UniProtKB-ARBA"/>
</dbReference>
<keyword evidence="6 10" id="KW-0333">Golgi apparatus</keyword>
<dbReference type="InterPro" id="IPR016024">
    <property type="entry name" value="ARM-type_fold"/>
</dbReference>
<dbReference type="InterPro" id="IPR050840">
    <property type="entry name" value="Adaptor_Complx_Large_Subunit"/>
</dbReference>
<evidence type="ECO:0000256" key="4">
    <source>
        <dbReference type="ARBA" id="ARBA00022448"/>
    </source>
</evidence>
<keyword evidence="14" id="KW-1185">Reference proteome</keyword>
<evidence type="ECO:0000256" key="3">
    <source>
        <dbReference type="ARBA" id="ARBA00006613"/>
    </source>
</evidence>
<evidence type="ECO:0000256" key="5">
    <source>
        <dbReference type="ARBA" id="ARBA00022927"/>
    </source>
</evidence>
<feature type="compositionally biased region" description="Basic residues" evidence="11">
    <location>
        <begin position="609"/>
        <end position="620"/>
    </location>
</feature>
<protein>
    <recommendedName>
        <fullName evidence="10">AP-1 complex subunit gamma</fullName>
    </recommendedName>
</protein>
<evidence type="ECO:0000313" key="14">
    <source>
        <dbReference type="Proteomes" id="UP000054337"/>
    </source>
</evidence>
<keyword evidence="7 10" id="KW-0472">Membrane</keyword>
<evidence type="ECO:0000256" key="11">
    <source>
        <dbReference type="SAM" id="MobiDB-lite"/>
    </source>
</evidence>
<keyword evidence="8 10" id="KW-0968">Cytoplasmic vesicle</keyword>
<sequence length="844" mass="92598">MASLKQFIRNVRAAKTIADERAVVQKESAAIRASFREESHDSNVRRNNVAKLLYLFTLGERTHFGQIECLKLLASPRFADKRLGYLGTMLLLDENQEVLTLVTNSLKNDLNHANQYIVGLALCTLGNIASVEMARDLFPEVETIISSANPYIRRKAAICAMRICRKVPDLQEHFLEKAKLLLQDRNHGVLLCGVTLVENLCQADEDEDDENGVRDLFRPTVPSLVKILKGLSSSGYAPEHDVTGITDPFLQCKLLQLLRVLARGDAQVSEQINDILAQVATNTDSSKNVGNSILYEAVLTILDIEADSGLRVLGVNILGKFLSNRDNNIRYVALNTLIKVVAVEPNAVQRHRNTILDCLRDPDISIRRRALDLSFTLINESNVRVLIRELLAFLEVADNEFKPVMTSQIGIAADRFAPNKRWHVDTMLRVLKLAGNYVKEQILSSFVRLIATTPDLQTYSVQKLYSALKEDITQEGLTLAGSWVIGEYGDALLRGGQYEEEELVKEVKESDVVDLFETILNSSYAGLIVQQYIITASMKLTTRLSDPAQIERLRRLLQRYSANLDVEIQQRAAEYGNLFGHDQIRRGVLEKMPPPEIREESRVLGEATKKRHSKIAKKKPAQAATEDLLLDLMGDAGPSADVNGSANGTQHSQDLLADIMGGASSPPQTSSPAPQSNVANIMDLFNSGPSSSPAPAQSRAPPQAASSDLLGGLGGMSSPPPQNPTPPVASGPPAHPAYNKNDLQVTFQLKRDANAVQVLARFRNTGSLTQLSGVNLQAAVPKSQKLQLQPISTSELDGGQDATQQMRVTAVNGPPPARLKLRLKISYSTSGGPVTEQVDWAEPV</sequence>
<dbReference type="InterPro" id="IPR008152">
    <property type="entry name" value="Clathrin_a/b/g-adaptin_app_Ig"/>
</dbReference>
<dbReference type="InterPro" id="IPR013041">
    <property type="entry name" value="Clathrin_app_Ig-like_sf"/>
</dbReference>
<evidence type="ECO:0000256" key="7">
    <source>
        <dbReference type="ARBA" id="ARBA00023136"/>
    </source>
</evidence>
<dbReference type="SMART" id="SM00809">
    <property type="entry name" value="Alpha_adaptinC2"/>
    <property type="match status" value="1"/>
</dbReference>
<dbReference type="GO" id="GO:0030121">
    <property type="term" value="C:AP-1 adaptor complex"/>
    <property type="evidence" value="ECO:0007669"/>
    <property type="project" value="InterPro"/>
</dbReference>
<feature type="region of interest" description="Disordered" evidence="11">
    <location>
        <begin position="681"/>
        <end position="739"/>
    </location>
</feature>
<dbReference type="Gene3D" id="2.60.40.1230">
    <property type="match status" value="1"/>
</dbReference>
<feature type="compositionally biased region" description="Low complexity" evidence="11">
    <location>
        <begin position="689"/>
        <end position="710"/>
    </location>
</feature>
<dbReference type="GO" id="GO:0005829">
    <property type="term" value="C:cytosol"/>
    <property type="evidence" value="ECO:0007669"/>
    <property type="project" value="GOC"/>
</dbReference>
<reference evidence="13 14" key="1">
    <citation type="journal article" date="2013" name="PLoS Genet.">
        <title>Comparative genome structure, secondary metabolite, and effector coding capacity across Cochliobolus pathogens.</title>
        <authorList>
            <person name="Condon B.J."/>
            <person name="Leng Y."/>
            <person name="Wu D."/>
            <person name="Bushley K.E."/>
            <person name="Ohm R.A."/>
            <person name="Otillar R."/>
            <person name="Martin J."/>
            <person name="Schackwitz W."/>
            <person name="Grimwood J."/>
            <person name="MohdZainudin N."/>
            <person name="Xue C."/>
            <person name="Wang R."/>
            <person name="Manning V.A."/>
            <person name="Dhillon B."/>
            <person name="Tu Z.J."/>
            <person name="Steffenson B.J."/>
            <person name="Salamov A."/>
            <person name="Sun H."/>
            <person name="Lowry S."/>
            <person name="LaButti K."/>
            <person name="Han J."/>
            <person name="Copeland A."/>
            <person name="Lindquist E."/>
            <person name="Barry K."/>
            <person name="Schmutz J."/>
            <person name="Baker S.E."/>
            <person name="Ciuffetti L.M."/>
            <person name="Grigoriev I.V."/>
            <person name="Zhong S."/>
            <person name="Turgeon B.G."/>
        </authorList>
    </citation>
    <scope>NUCLEOTIDE SEQUENCE [LARGE SCALE GENOMIC DNA]</scope>
    <source>
        <strain evidence="13 14">FI3</strain>
    </source>
</reference>
<dbReference type="AlphaFoldDB" id="W7E4A1"/>
<dbReference type="Gene3D" id="1.25.10.10">
    <property type="entry name" value="Leucine-rich Repeat Variant"/>
    <property type="match status" value="1"/>
</dbReference>
<dbReference type="InterPro" id="IPR008153">
    <property type="entry name" value="GAE_dom"/>
</dbReference>